<dbReference type="CDD" id="cd16917">
    <property type="entry name" value="HATPase_UhpB-NarQ-NarX-like"/>
    <property type="match status" value="1"/>
</dbReference>
<dbReference type="EC" id="2.7.13.3" evidence="2"/>
<comment type="catalytic activity">
    <reaction evidence="1">
        <text>ATP + protein L-histidine = ADP + protein N-phospho-L-histidine.</text>
        <dbReference type="EC" id="2.7.13.3"/>
    </reaction>
</comment>
<evidence type="ECO:0000256" key="9">
    <source>
        <dbReference type="SAM" id="Phobius"/>
    </source>
</evidence>
<feature type="domain" description="GAF" evidence="10">
    <location>
        <begin position="261"/>
        <end position="407"/>
    </location>
</feature>
<keyword evidence="13" id="KW-1185">Reference proteome</keyword>
<keyword evidence="7" id="KW-0067">ATP-binding</keyword>
<evidence type="ECO:0000259" key="10">
    <source>
        <dbReference type="SMART" id="SM00065"/>
    </source>
</evidence>
<evidence type="ECO:0000313" key="12">
    <source>
        <dbReference type="EMBL" id="MFB9837339.1"/>
    </source>
</evidence>
<dbReference type="InterPro" id="IPR003018">
    <property type="entry name" value="GAF"/>
</dbReference>
<dbReference type="Gene3D" id="1.20.5.1930">
    <property type="match status" value="1"/>
</dbReference>
<feature type="transmembrane region" description="Helical" evidence="9">
    <location>
        <begin position="50"/>
        <end position="81"/>
    </location>
</feature>
<accession>A0ABV5YQJ8</accession>
<dbReference type="SMART" id="SM00387">
    <property type="entry name" value="HATPase_c"/>
    <property type="match status" value="1"/>
</dbReference>
<dbReference type="SMART" id="SM00065">
    <property type="entry name" value="GAF"/>
    <property type="match status" value="1"/>
</dbReference>
<feature type="transmembrane region" description="Helical" evidence="9">
    <location>
        <begin position="93"/>
        <end position="117"/>
    </location>
</feature>
<keyword evidence="5" id="KW-0547">Nucleotide-binding</keyword>
<evidence type="ECO:0000259" key="11">
    <source>
        <dbReference type="SMART" id="SM00387"/>
    </source>
</evidence>
<evidence type="ECO:0000313" key="13">
    <source>
        <dbReference type="Proteomes" id="UP001589627"/>
    </source>
</evidence>
<dbReference type="Gene3D" id="3.30.565.10">
    <property type="entry name" value="Histidine kinase-like ATPase, C-terminal domain"/>
    <property type="match status" value="1"/>
</dbReference>
<evidence type="ECO:0000256" key="2">
    <source>
        <dbReference type="ARBA" id="ARBA00012438"/>
    </source>
</evidence>
<dbReference type="PANTHER" id="PTHR24421">
    <property type="entry name" value="NITRATE/NITRITE SENSOR PROTEIN NARX-RELATED"/>
    <property type="match status" value="1"/>
</dbReference>
<comment type="caution">
    <text evidence="12">The sequence shown here is derived from an EMBL/GenBank/DDBJ whole genome shotgun (WGS) entry which is preliminary data.</text>
</comment>
<evidence type="ECO:0000256" key="3">
    <source>
        <dbReference type="ARBA" id="ARBA00022553"/>
    </source>
</evidence>
<dbReference type="Gene3D" id="3.30.450.40">
    <property type="match status" value="1"/>
</dbReference>
<dbReference type="InterPro" id="IPR029016">
    <property type="entry name" value="GAF-like_dom_sf"/>
</dbReference>
<evidence type="ECO:0000256" key="1">
    <source>
        <dbReference type="ARBA" id="ARBA00000085"/>
    </source>
</evidence>
<proteinExistence type="predicted"/>
<dbReference type="InterPro" id="IPR036890">
    <property type="entry name" value="HATPase_C_sf"/>
</dbReference>
<organism evidence="12 13">
    <name type="scientific">Actinoallomurus acaciae</name>
    <dbReference type="NCBI Taxonomy" id="502577"/>
    <lineage>
        <taxon>Bacteria</taxon>
        <taxon>Bacillati</taxon>
        <taxon>Actinomycetota</taxon>
        <taxon>Actinomycetes</taxon>
        <taxon>Streptosporangiales</taxon>
        <taxon>Thermomonosporaceae</taxon>
        <taxon>Actinoallomurus</taxon>
    </lineage>
</organism>
<keyword evidence="4" id="KW-0808">Transferase</keyword>
<keyword evidence="9" id="KW-0472">Membrane</keyword>
<dbReference type="InterPro" id="IPR003594">
    <property type="entry name" value="HATPase_dom"/>
</dbReference>
<dbReference type="EMBL" id="JBHLZP010000367">
    <property type="protein sequence ID" value="MFB9837339.1"/>
    <property type="molecule type" value="Genomic_DNA"/>
</dbReference>
<name>A0ABV5YQJ8_9ACTN</name>
<reference evidence="12 13" key="1">
    <citation type="submission" date="2024-09" db="EMBL/GenBank/DDBJ databases">
        <authorList>
            <person name="Sun Q."/>
            <person name="Mori K."/>
        </authorList>
    </citation>
    <scope>NUCLEOTIDE SEQUENCE [LARGE SCALE GENOMIC DNA]</scope>
    <source>
        <strain evidence="12 13">TBRC 0563</strain>
    </source>
</reference>
<gene>
    <name evidence="12" type="ORF">ACFFNX_34720</name>
</gene>
<keyword evidence="3" id="KW-0597">Phosphoprotein</keyword>
<evidence type="ECO:0000256" key="4">
    <source>
        <dbReference type="ARBA" id="ARBA00022679"/>
    </source>
</evidence>
<evidence type="ECO:0000256" key="5">
    <source>
        <dbReference type="ARBA" id="ARBA00022741"/>
    </source>
</evidence>
<protein>
    <recommendedName>
        <fullName evidence="2">histidine kinase</fullName>
        <ecNumber evidence="2">2.7.13.3</ecNumber>
    </recommendedName>
</protein>
<keyword evidence="9" id="KW-0812">Transmembrane</keyword>
<keyword evidence="8" id="KW-0902">Two-component regulatory system</keyword>
<feature type="transmembrane region" description="Helical" evidence="9">
    <location>
        <begin position="20"/>
        <end position="38"/>
    </location>
</feature>
<keyword evidence="6 12" id="KW-0418">Kinase</keyword>
<dbReference type="Pfam" id="PF02518">
    <property type="entry name" value="HATPase_c"/>
    <property type="match status" value="1"/>
</dbReference>
<dbReference type="Pfam" id="PF07730">
    <property type="entry name" value="HisKA_3"/>
    <property type="match status" value="1"/>
</dbReference>
<dbReference type="SUPFAM" id="SSF55781">
    <property type="entry name" value="GAF domain-like"/>
    <property type="match status" value="1"/>
</dbReference>
<dbReference type="InterPro" id="IPR011712">
    <property type="entry name" value="Sig_transdc_His_kin_sub3_dim/P"/>
</dbReference>
<keyword evidence="9" id="KW-1133">Transmembrane helix</keyword>
<dbReference type="RefSeq" id="WP_378210151.1">
    <property type="nucleotide sequence ID" value="NZ_JBHLZP010000367.1"/>
</dbReference>
<dbReference type="InterPro" id="IPR050482">
    <property type="entry name" value="Sensor_HK_TwoCompSys"/>
</dbReference>
<feature type="domain" description="Histidine kinase/HSP90-like ATPase" evidence="11">
    <location>
        <begin position="520"/>
        <end position="610"/>
    </location>
</feature>
<dbReference type="PANTHER" id="PTHR24421:SF10">
    <property type="entry name" value="NITRATE_NITRITE SENSOR PROTEIN NARQ"/>
    <property type="match status" value="1"/>
</dbReference>
<dbReference type="Pfam" id="PF01590">
    <property type="entry name" value="GAF"/>
    <property type="match status" value="1"/>
</dbReference>
<dbReference type="Proteomes" id="UP001589627">
    <property type="component" value="Unassembled WGS sequence"/>
</dbReference>
<evidence type="ECO:0000256" key="6">
    <source>
        <dbReference type="ARBA" id="ARBA00022777"/>
    </source>
</evidence>
<dbReference type="SUPFAM" id="SSF55874">
    <property type="entry name" value="ATPase domain of HSP90 chaperone/DNA topoisomerase II/histidine kinase"/>
    <property type="match status" value="1"/>
</dbReference>
<dbReference type="GO" id="GO:0016301">
    <property type="term" value="F:kinase activity"/>
    <property type="evidence" value="ECO:0007669"/>
    <property type="project" value="UniProtKB-KW"/>
</dbReference>
<evidence type="ECO:0000256" key="8">
    <source>
        <dbReference type="ARBA" id="ARBA00023012"/>
    </source>
</evidence>
<sequence length="610" mass="65224">MRWSLFVLLRRRTRPSVPLGVLVLVVCVLAQTLLVALLSKVTTVLSLDVVYLFGVVLISAIWGLGLGLVAAAASAVAFGAYVTVATPNPYDTWIVLLANFAAYAIVAVLACSVCGLTRLLAGEVDARVDADLSATLARLLLRTPDLRTAMPAAARGLARTLGLSSASIEPGPVRPREGHVTFPLRGDGTLATLVVPADLTRSTLRRLRDRAVPSLELLLEAAHERERVADALRVSRDQLQRIVDEQTSLRHLATLVARGAPPTEVFDAVAREMGLNLGVEHTVIVRYRPDDTAVVTAGSWNYQGIVEHGSHWVLEPGTVTELVHRTRSPARVNAYTGDGVLSKRLRDRGVVSSVGCPIMVGNFLWGIAIASASTEEPLPPDTERRMHDFTELASAAIANAQSHADLIASRARVVAAADETRRRIERDLHDGTQQHLVTIALDIRGIEVALPPELDETRHRLSATAHGVEDALAELQEISRGLHPAILAKGGLKAALTALAGRSSVPVELTMGGTTRLPERVEVSIYYVVSEALTNAAKHANATAIRVDLTVEEDLVRLSVRDNGAGGADPDHGSGLTGLADRVHTLGGRLQIISRPGEGTTLFAEIPYQA</sequence>
<evidence type="ECO:0000256" key="7">
    <source>
        <dbReference type="ARBA" id="ARBA00022840"/>
    </source>
</evidence>